<evidence type="ECO:0000313" key="2">
    <source>
        <dbReference type="EMBL" id="JAD84343.1"/>
    </source>
</evidence>
<organism evidence="2">
    <name type="scientific">Arundo donax</name>
    <name type="common">Giant reed</name>
    <name type="synonym">Donax arundinaceus</name>
    <dbReference type="NCBI Taxonomy" id="35708"/>
    <lineage>
        <taxon>Eukaryota</taxon>
        <taxon>Viridiplantae</taxon>
        <taxon>Streptophyta</taxon>
        <taxon>Embryophyta</taxon>
        <taxon>Tracheophyta</taxon>
        <taxon>Spermatophyta</taxon>
        <taxon>Magnoliopsida</taxon>
        <taxon>Liliopsida</taxon>
        <taxon>Poales</taxon>
        <taxon>Poaceae</taxon>
        <taxon>PACMAD clade</taxon>
        <taxon>Arundinoideae</taxon>
        <taxon>Arundineae</taxon>
        <taxon>Arundo</taxon>
    </lineage>
</organism>
<proteinExistence type="predicted"/>
<sequence length="26" mass="2896">MSLPFVHGTSSSDMVNSERDDDNELI</sequence>
<dbReference type="EMBL" id="GBRH01213552">
    <property type="protein sequence ID" value="JAD84343.1"/>
    <property type="molecule type" value="Transcribed_RNA"/>
</dbReference>
<reference evidence="2" key="1">
    <citation type="submission" date="2014-09" db="EMBL/GenBank/DDBJ databases">
        <authorList>
            <person name="Magalhaes I.L.F."/>
            <person name="Oliveira U."/>
            <person name="Santos F.R."/>
            <person name="Vidigal T.H.D.A."/>
            <person name="Brescovit A.D."/>
            <person name="Santos A.J."/>
        </authorList>
    </citation>
    <scope>NUCLEOTIDE SEQUENCE</scope>
    <source>
        <tissue evidence="2">Shoot tissue taken approximately 20 cm above the soil surface</tissue>
    </source>
</reference>
<accession>A0A0A9DCC6</accession>
<evidence type="ECO:0000256" key="1">
    <source>
        <dbReference type="SAM" id="MobiDB-lite"/>
    </source>
</evidence>
<dbReference type="AlphaFoldDB" id="A0A0A9DCC6"/>
<name>A0A0A9DCC6_ARUDO</name>
<reference evidence="2" key="2">
    <citation type="journal article" date="2015" name="Data Brief">
        <title>Shoot transcriptome of the giant reed, Arundo donax.</title>
        <authorList>
            <person name="Barrero R.A."/>
            <person name="Guerrero F.D."/>
            <person name="Moolhuijzen P."/>
            <person name="Goolsby J.A."/>
            <person name="Tidwell J."/>
            <person name="Bellgard S.E."/>
            <person name="Bellgard M.I."/>
        </authorList>
    </citation>
    <scope>NUCLEOTIDE SEQUENCE</scope>
    <source>
        <tissue evidence="2">Shoot tissue taken approximately 20 cm above the soil surface</tissue>
    </source>
</reference>
<protein>
    <submittedName>
        <fullName evidence="2">Uncharacterized protein</fullName>
    </submittedName>
</protein>
<feature type="region of interest" description="Disordered" evidence="1">
    <location>
        <begin position="1"/>
        <end position="26"/>
    </location>
</feature>